<evidence type="ECO:0000313" key="2">
    <source>
        <dbReference type="EMBL" id="KAK5052908.1"/>
    </source>
</evidence>
<reference evidence="2 3" key="1">
    <citation type="submission" date="2023-08" db="EMBL/GenBank/DDBJ databases">
        <title>Black Yeasts Isolated from many extreme environments.</title>
        <authorList>
            <person name="Coleine C."/>
            <person name="Stajich J.E."/>
            <person name="Selbmann L."/>
        </authorList>
    </citation>
    <scope>NUCLEOTIDE SEQUENCE [LARGE SCALE GENOMIC DNA]</scope>
    <source>
        <strain evidence="2 3">CCFEE 536</strain>
    </source>
</reference>
<organism evidence="2 3">
    <name type="scientific">Cryomyces antarcticus</name>
    <dbReference type="NCBI Taxonomy" id="329879"/>
    <lineage>
        <taxon>Eukaryota</taxon>
        <taxon>Fungi</taxon>
        <taxon>Dikarya</taxon>
        <taxon>Ascomycota</taxon>
        <taxon>Pezizomycotina</taxon>
        <taxon>Dothideomycetes</taxon>
        <taxon>Dothideomycetes incertae sedis</taxon>
        <taxon>Cryomyces</taxon>
    </lineage>
</organism>
<comment type="caution">
    <text evidence="2">The sequence shown here is derived from an EMBL/GenBank/DDBJ whole genome shotgun (WGS) entry which is preliminary data.</text>
</comment>
<feature type="non-terminal residue" evidence="2">
    <location>
        <position position="97"/>
    </location>
</feature>
<evidence type="ECO:0000256" key="1">
    <source>
        <dbReference type="SAM" id="MobiDB-lite"/>
    </source>
</evidence>
<gene>
    <name evidence="2" type="primary">VPS41_4</name>
    <name evidence="2" type="ORF">LTR16_010767</name>
</gene>
<name>A0ABR0IZR7_9PEZI</name>
<keyword evidence="3" id="KW-1185">Reference proteome</keyword>
<protein>
    <submittedName>
        <fullName evidence="2">Vacuolar protein sorting-associated protein 41</fullName>
    </submittedName>
</protein>
<dbReference type="Proteomes" id="UP001357485">
    <property type="component" value="Unassembled WGS sequence"/>
</dbReference>
<sequence length="97" mass="10124">MAGVWKGRAEWIDEKSLEADEEEVSIPNGSLQENGAPGSVRGGKAAVKGSLPMKKKRVEKLVVGWGDAAWVLHVHPGGAGVGKDVGERSVGSADIVH</sequence>
<accession>A0ABR0IZR7</accession>
<proteinExistence type="predicted"/>
<feature type="region of interest" description="Disordered" evidence="1">
    <location>
        <begin position="18"/>
        <end position="48"/>
    </location>
</feature>
<evidence type="ECO:0000313" key="3">
    <source>
        <dbReference type="Proteomes" id="UP001357485"/>
    </source>
</evidence>
<dbReference type="EMBL" id="JAVRRA010027777">
    <property type="protein sequence ID" value="KAK5052908.1"/>
    <property type="molecule type" value="Genomic_DNA"/>
</dbReference>